<gene>
    <name evidence="3" type="ORF">M8523_15600</name>
</gene>
<reference evidence="3" key="1">
    <citation type="submission" date="2022-05" db="EMBL/GenBank/DDBJ databases">
        <authorList>
            <person name="Pankratov T."/>
        </authorList>
    </citation>
    <scope>NUCLEOTIDE SEQUENCE</scope>
    <source>
        <strain evidence="3">BP6-180914</strain>
    </source>
</reference>
<feature type="chain" id="PRO_5041374790" evidence="2">
    <location>
        <begin position="23"/>
        <end position="224"/>
    </location>
</feature>
<organism evidence="3 4">
    <name type="scientific">Lichenifustis flavocetrariae</name>
    <dbReference type="NCBI Taxonomy" id="2949735"/>
    <lineage>
        <taxon>Bacteria</taxon>
        <taxon>Pseudomonadati</taxon>
        <taxon>Pseudomonadota</taxon>
        <taxon>Alphaproteobacteria</taxon>
        <taxon>Hyphomicrobiales</taxon>
        <taxon>Lichenihabitantaceae</taxon>
        <taxon>Lichenifustis</taxon>
    </lineage>
</organism>
<feature type="transmembrane region" description="Helical" evidence="1">
    <location>
        <begin position="196"/>
        <end position="215"/>
    </location>
</feature>
<name>A0AA41Z320_9HYPH</name>
<feature type="signal peptide" evidence="2">
    <location>
        <begin position="1"/>
        <end position="22"/>
    </location>
</feature>
<dbReference type="EMBL" id="JAMOIM010000009">
    <property type="protein sequence ID" value="MCW6509445.1"/>
    <property type="molecule type" value="Genomic_DNA"/>
</dbReference>
<sequence length="224" mass="22677">MAAEVNLASKVIFVSAILTASAAPASATTIEYAISGKVIGGYDSSGLFGGGDLTGKSFVALETFNTDNAASSYASTGGSGANGGSKANGLSFISVDLTIDSASESFADYTSNVSVSTGSQFNSFVQSALASNASNIGFYIKSLKIKSDYANENNLDGLSGSYSGYYTRNNDAGQQVVYANFEVTSFAAVSAVPLPASAPLFGAALIALSSVGYGMKRKKVAAGR</sequence>
<keyword evidence="1" id="KW-0812">Transmembrane</keyword>
<keyword evidence="1" id="KW-1133">Transmembrane helix</keyword>
<comment type="caution">
    <text evidence="3">The sequence shown here is derived from an EMBL/GenBank/DDBJ whole genome shotgun (WGS) entry which is preliminary data.</text>
</comment>
<evidence type="ECO:0000256" key="1">
    <source>
        <dbReference type="SAM" id="Phobius"/>
    </source>
</evidence>
<protein>
    <submittedName>
        <fullName evidence="3">VPLPA-CTERM sorting domain-containing protein</fullName>
    </submittedName>
</protein>
<proteinExistence type="predicted"/>
<keyword evidence="1" id="KW-0472">Membrane</keyword>
<keyword evidence="4" id="KW-1185">Reference proteome</keyword>
<accession>A0AA41Z320</accession>
<dbReference type="Proteomes" id="UP001165667">
    <property type="component" value="Unassembled WGS sequence"/>
</dbReference>
<evidence type="ECO:0000313" key="3">
    <source>
        <dbReference type="EMBL" id="MCW6509445.1"/>
    </source>
</evidence>
<evidence type="ECO:0000256" key="2">
    <source>
        <dbReference type="SAM" id="SignalP"/>
    </source>
</evidence>
<dbReference type="RefSeq" id="WP_282585807.1">
    <property type="nucleotide sequence ID" value="NZ_JAMOIM010000009.1"/>
</dbReference>
<dbReference type="AlphaFoldDB" id="A0AA41Z320"/>
<keyword evidence="2" id="KW-0732">Signal</keyword>
<evidence type="ECO:0000313" key="4">
    <source>
        <dbReference type="Proteomes" id="UP001165667"/>
    </source>
</evidence>